<dbReference type="GO" id="GO:0046872">
    <property type="term" value="F:metal ion binding"/>
    <property type="evidence" value="ECO:0007669"/>
    <property type="project" value="UniProtKB-KW"/>
</dbReference>
<dbReference type="RefSeq" id="XP_001218134.1">
    <property type="nucleotide sequence ID" value="XM_001218133.1"/>
</dbReference>
<comment type="pathway">
    <text evidence="5">Cofactor biosynthesis; nicotinate biosynthesis; nicotinate from nicotinamide: step 1/1.</text>
</comment>
<evidence type="ECO:0000256" key="5">
    <source>
        <dbReference type="ARBA" id="ARBA00037900"/>
    </source>
</evidence>
<reference evidence="10" key="1">
    <citation type="submission" date="2005-09" db="EMBL/GenBank/DDBJ databases">
        <title>Annotation of the Aspergillus terreus NIH2624 genome.</title>
        <authorList>
            <person name="Birren B.W."/>
            <person name="Lander E.S."/>
            <person name="Galagan J.E."/>
            <person name="Nusbaum C."/>
            <person name="Devon K."/>
            <person name="Henn M."/>
            <person name="Ma L.-J."/>
            <person name="Jaffe D.B."/>
            <person name="Butler J."/>
            <person name="Alvarez P."/>
            <person name="Gnerre S."/>
            <person name="Grabherr M."/>
            <person name="Kleber M."/>
            <person name="Mauceli E.W."/>
            <person name="Brockman W."/>
            <person name="Rounsley S."/>
            <person name="Young S.K."/>
            <person name="LaButti K."/>
            <person name="Pushparaj V."/>
            <person name="DeCaprio D."/>
            <person name="Crawford M."/>
            <person name="Koehrsen M."/>
            <person name="Engels R."/>
            <person name="Montgomery P."/>
            <person name="Pearson M."/>
            <person name="Howarth C."/>
            <person name="Larson L."/>
            <person name="Luoma S."/>
            <person name="White J."/>
            <person name="Alvarado L."/>
            <person name="Kodira C.D."/>
            <person name="Zeng Q."/>
            <person name="Oleary S."/>
            <person name="Yandava C."/>
            <person name="Denning D.W."/>
            <person name="Nierman W.C."/>
            <person name="Milne T."/>
            <person name="Madden K."/>
        </authorList>
    </citation>
    <scope>NUCLEOTIDE SEQUENCE [LARGE SCALE GENOMIC DNA]</scope>
    <source>
        <strain evidence="10">NIH 2624 / FGSC A1156</strain>
    </source>
</reference>
<dbReference type="SUPFAM" id="SSF52499">
    <property type="entry name" value="Isochorismatase-like hydrolases"/>
    <property type="match status" value="1"/>
</dbReference>
<gene>
    <name evidence="9" type="ORF">ATEG_09512</name>
</gene>
<evidence type="ECO:0000313" key="10">
    <source>
        <dbReference type="Proteomes" id="UP000007963"/>
    </source>
</evidence>
<dbReference type="EC" id="3.5.1.19" evidence="6"/>
<dbReference type="STRING" id="341663.Q0C9X2"/>
<dbReference type="GO" id="GO:0019363">
    <property type="term" value="P:pyridine nucleotide biosynthetic process"/>
    <property type="evidence" value="ECO:0007669"/>
    <property type="project" value="UniProtKB-KW"/>
</dbReference>
<dbReference type="Pfam" id="PF00857">
    <property type="entry name" value="Isochorismatase"/>
    <property type="match status" value="1"/>
</dbReference>
<protein>
    <recommendedName>
        <fullName evidence="6">nicotinamidase</fullName>
        <ecNumber evidence="6">3.5.1.19</ecNumber>
    </recommendedName>
    <alternativeName>
        <fullName evidence="7">Nicotinamide deamidase</fullName>
    </alternativeName>
</protein>
<evidence type="ECO:0000259" key="8">
    <source>
        <dbReference type="Pfam" id="PF00857"/>
    </source>
</evidence>
<dbReference type="eggNOG" id="KOG4003">
    <property type="taxonomic scope" value="Eukaryota"/>
</dbReference>
<dbReference type="InterPro" id="IPR000868">
    <property type="entry name" value="Isochorismatase-like_dom"/>
</dbReference>
<proteinExistence type="inferred from homology"/>
<accession>Q0C9X2</accession>
<evidence type="ECO:0000313" key="9">
    <source>
        <dbReference type="EMBL" id="EAU29703.1"/>
    </source>
</evidence>
<dbReference type="EMBL" id="CH476608">
    <property type="protein sequence ID" value="EAU29703.1"/>
    <property type="molecule type" value="Genomic_DNA"/>
</dbReference>
<keyword evidence="3" id="KW-0479">Metal-binding</keyword>
<comment type="similarity">
    <text evidence="1">Belongs to the isochorismatase family.</text>
</comment>
<name>Q0C9X2_ASPTN</name>
<keyword evidence="4" id="KW-0378">Hydrolase</keyword>
<evidence type="ECO:0000256" key="4">
    <source>
        <dbReference type="ARBA" id="ARBA00022801"/>
    </source>
</evidence>
<dbReference type="InterPro" id="IPR036380">
    <property type="entry name" value="Isochorismatase-like_sf"/>
</dbReference>
<dbReference type="GeneID" id="4354463"/>
<dbReference type="AlphaFoldDB" id="Q0C9X2"/>
<evidence type="ECO:0000256" key="1">
    <source>
        <dbReference type="ARBA" id="ARBA00006336"/>
    </source>
</evidence>
<dbReference type="Gene3D" id="3.40.50.850">
    <property type="entry name" value="Isochorismatase-like"/>
    <property type="match status" value="1"/>
</dbReference>
<dbReference type="VEuPathDB" id="FungiDB:ATEG_09512"/>
<dbReference type="OrthoDB" id="3341310at2759"/>
<dbReference type="OMA" id="DFVDSWP"/>
<evidence type="ECO:0000256" key="2">
    <source>
        <dbReference type="ARBA" id="ARBA00022642"/>
    </source>
</evidence>
<feature type="domain" description="Isochorismatase-like" evidence="8">
    <location>
        <begin position="4"/>
        <end position="222"/>
    </location>
</feature>
<dbReference type="PANTHER" id="PTHR11080:SF2">
    <property type="entry name" value="LD05707P"/>
    <property type="match status" value="1"/>
</dbReference>
<dbReference type="GO" id="GO:0008936">
    <property type="term" value="F:nicotinamidase activity"/>
    <property type="evidence" value="ECO:0007669"/>
    <property type="project" value="UniProtKB-EC"/>
</dbReference>
<keyword evidence="2" id="KW-0662">Pyridine nucleotide biosynthesis</keyword>
<organism evidence="9 10">
    <name type="scientific">Aspergillus terreus (strain NIH 2624 / FGSC A1156)</name>
    <dbReference type="NCBI Taxonomy" id="341663"/>
    <lineage>
        <taxon>Eukaryota</taxon>
        <taxon>Fungi</taxon>
        <taxon>Dikarya</taxon>
        <taxon>Ascomycota</taxon>
        <taxon>Pezizomycotina</taxon>
        <taxon>Eurotiomycetes</taxon>
        <taxon>Eurotiomycetidae</taxon>
        <taxon>Eurotiales</taxon>
        <taxon>Aspergillaceae</taxon>
        <taxon>Aspergillus</taxon>
        <taxon>Aspergillus subgen. Circumdati</taxon>
    </lineage>
</organism>
<evidence type="ECO:0000256" key="7">
    <source>
        <dbReference type="ARBA" id="ARBA00043224"/>
    </source>
</evidence>
<evidence type="ECO:0000256" key="3">
    <source>
        <dbReference type="ARBA" id="ARBA00022723"/>
    </source>
</evidence>
<dbReference type="PANTHER" id="PTHR11080">
    <property type="entry name" value="PYRAZINAMIDASE/NICOTINAMIDASE"/>
    <property type="match status" value="1"/>
</dbReference>
<evidence type="ECO:0000256" key="6">
    <source>
        <dbReference type="ARBA" id="ARBA00039017"/>
    </source>
</evidence>
<dbReference type="CDD" id="cd01011">
    <property type="entry name" value="nicotinamidase"/>
    <property type="match status" value="1"/>
</dbReference>
<dbReference type="InterPro" id="IPR052347">
    <property type="entry name" value="Isochorismatase_Nicotinamidase"/>
</dbReference>
<dbReference type="HOGENOM" id="CLU_068979_13_0_1"/>
<dbReference type="Proteomes" id="UP000007963">
    <property type="component" value="Unassembled WGS sequence"/>
</dbReference>
<sequence length="238" mass="26018">MRPALIVVDMQEDFCPPNGSLAVHEARSIAPTINTLLANPAFALRIATLDYHPPNHISFAPNHPAPNNRPFESYVIMTNPAPDKQDETKPQRLWPVHCVQGTKGAEMIPEIDASRFDLYVKKGLHPQVEMYSAFADAFGNFKTAEGDDGGESVDIDLRTFLNDKNITDVFVTGVAGDYCVKFTTMDAVRAGFKSYFVEDATRCTVPGKDCLEATREELRAAGVSIVRSDGPEIAALSG</sequence>